<reference evidence="14" key="2">
    <citation type="submission" date="2025-09" db="UniProtKB">
        <authorList>
            <consortium name="Ensembl"/>
        </authorList>
    </citation>
    <scope>IDENTIFICATION</scope>
</reference>
<dbReference type="GO" id="GO:0035733">
    <property type="term" value="P:hepatic stellate cell activation"/>
    <property type="evidence" value="ECO:0007669"/>
    <property type="project" value="Ensembl"/>
</dbReference>
<dbReference type="GO" id="GO:0019899">
    <property type="term" value="F:enzyme binding"/>
    <property type="evidence" value="ECO:0007669"/>
    <property type="project" value="Ensembl"/>
</dbReference>
<keyword evidence="4 12" id="KW-0328">Glycosyltransferase</keyword>
<evidence type="ECO:0000313" key="15">
    <source>
        <dbReference type="Proteomes" id="UP000694415"/>
    </source>
</evidence>
<dbReference type="GeneTree" id="ENSGT00940000159677"/>
<keyword evidence="8" id="KW-0256">Endoplasmic reticulum</keyword>
<evidence type="ECO:0000256" key="2">
    <source>
        <dbReference type="ARBA" id="ARBA00009995"/>
    </source>
</evidence>
<proteinExistence type="inferred from homology"/>
<accession>A0A8C6I4K1</accession>
<dbReference type="GO" id="GO:0006974">
    <property type="term" value="P:DNA damage response"/>
    <property type="evidence" value="ECO:0007669"/>
    <property type="project" value="Ensembl"/>
</dbReference>
<dbReference type="Pfam" id="PF00201">
    <property type="entry name" value="UDPGT"/>
    <property type="match status" value="1"/>
</dbReference>
<dbReference type="GO" id="GO:0001972">
    <property type="term" value="F:retinoic acid binding"/>
    <property type="evidence" value="ECO:0007669"/>
    <property type="project" value="Ensembl"/>
</dbReference>
<dbReference type="Ensembl" id="ENSMSIT00000040069.1">
    <property type="protein sequence ID" value="ENSMSIP00000031785.1"/>
    <property type="gene ID" value="ENSMSIG00000026581.1"/>
</dbReference>
<dbReference type="PANTHER" id="PTHR48043:SF161">
    <property type="entry name" value="UDP GLUCURONOSYLTRANSFERASE FAMILY 1 MEMBER A1"/>
    <property type="match status" value="1"/>
</dbReference>
<dbReference type="GO" id="GO:0051552">
    <property type="term" value="P:flavone metabolic process"/>
    <property type="evidence" value="ECO:0007669"/>
    <property type="project" value="Ensembl"/>
</dbReference>
<protein>
    <recommendedName>
        <fullName evidence="3">glucuronosyltransferase</fullName>
        <ecNumber evidence="3">2.4.1.17</ecNumber>
    </recommendedName>
</protein>
<dbReference type="GO" id="GO:0042167">
    <property type="term" value="P:heme catabolic process"/>
    <property type="evidence" value="ECO:0007669"/>
    <property type="project" value="Ensembl"/>
</dbReference>
<evidence type="ECO:0000256" key="5">
    <source>
        <dbReference type="ARBA" id="ARBA00022679"/>
    </source>
</evidence>
<dbReference type="GO" id="GO:0046685">
    <property type="term" value="P:response to arsenic-containing substance"/>
    <property type="evidence" value="ECO:0007669"/>
    <property type="project" value="Ensembl"/>
</dbReference>
<keyword evidence="7" id="KW-0732">Signal</keyword>
<dbReference type="EC" id="2.4.1.17" evidence="3"/>
<dbReference type="PROSITE" id="PS00375">
    <property type="entry name" value="UDPGT"/>
    <property type="match status" value="1"/>
</dbReference>
<dbReference type="GO" id="GO:0006954">
    <property type="term" value="P:inflammatory response"/>
    <property type="evidence" value="ECO:0007669"/>
    <property type="project" value="Ensembl"/>
</dbReference>
<dbReference type="GO" id="GO:0010467">
    <property type="term" value="P:gene expression"/>
    <property type="evidence" value="ECO:0007669"/>
    <property type="project" value="Ensembl"/>
</dbReference>
<dbReference type="GO" id="GO:0005788">
    <property type="term" value="C:endoplasmic reticulum lumen"/>
    <property type="evidence" value="ECO:0007669"/>
    <property type="project" value="Ensembl"/>
</dbReference>
<dbReference type="GO" id="GO:0004857">
    <property type="term" value="F:enzyme inhibitor activity"/>
    <property type="evidence" value="ECO:0007669"/>
    <property type="project" value="Ensembl"/>
</dbReference>
<dbReference type="PANTHER" id="PTHR48043">
    <property type="entry name" value="EG:EG0003.4 PROTEIN-RELATED"/>
    <property type="match status" value="1"/>
</dbReference>
<dbReference type="GO" id="GO:0048565">
    <property type="term" value="P:digestive tract development"/>
    <property type="evidence" value="ECO:0007669"/>
    <property type="project" value="Ensembl"/>
</dbReference>
<reference evidence="14" key="1">
    <citation type="submission" date="2025-08" db="UniProtKB">
        <authorList>
            <consortium name="Ensembl"/>
        </authorList>
    </citation>
    <scope>IDENTIFICATION</scope>
</reference>
<dbReference type="GO" id="GO:0005886">
    <property type="term" value="C:plasma membrane"/>
    <property type="evidence" value="ECO:0007669"/>
    <property type="project" value="Ensembl"/>
</dbReference>
<dbReference type="FunFam" id="3.40.50.2000:FF:000066">
    <property type="entry name" value="UDP-glucuronosyltransferase 1-1"/>
    <property type="match status" value="1"/>
</dbReference>
<dbReference type="SUPFAM" id="SSF53756">
    <property type="entry name" value="UDP-Glycosyltransferase/glycogen phosphorylase"/>
    <property type="match status" value="1"/>
</dbReference>
<evidence type="ECO:0000256" key="6">
    <source>
        <dbReference type="ARBA" id="ARBA00022692"/>
    </source>
</evidence>
<keyword evidence="11" id="KW-0325">Glycoprotein</keyword>
<evidence type="ECO:0000256" key="3">
    <source>
        <dbReference type="ARBA" id="ARBA00012544"/>
    </source>
</evidence>
<dbReference type="GO" id="GO:0007249">
    <property type="term" value="P:canonical NF-kappaB signal transduction"/>
    <property type="evidence" value="ECO:0007669"/>
    <property type="project" value="Ensembl"/>
</dbReference>
<dbReference type="InterPro" id="IPR035595">
    <property type="entry name" value="UDP_glycos_trans_CS"/>
</dbReference>
<feature type="transmembrane region" description="Helical" evidence="13">
    <location>
        <begin position="503"/>
        <end position="526"/>
    </location>
</feature>
<dbReference type="FunFam" id="3.40.50.2000:FF:000001">
    <property type="entry name" value="UDP-glucuronosyltransferase"/>
    <property type="match status" value="1"/>
</dbReference>
<dbReference type="GO" id="GO:0006805">
    <property type="term" value="P:xenobiotic metabolic process"/>
    <property type="evidence" value="ECO:0007669"/>
    <property type="project" value="Ensembl"/>
</dbReference>
<evidence type="ECO:0000256" key="9">
    <source>
        <dbReference type="ARBA" id="ARBA00022989"/>
    </source>
</evidence>
<evidence type="ECO:0000256" key="8">
    <source>
        <dbReference type="ARBA" id="ARBA00022824"/>
    </source>
</evidence>
<dbReference type="GO" id="GO:0051260">
    <property type="term" value="P:protein homooligomerization"/>
    <property type="evidence" value="ECO:0007669"/>
    <property type="project" value="Ensembl"/>
</dbReference>
<dbReference type="GO" id="GO:0006789">
    <property type="term" value="P:bilirubin conjugation"/>
    <property type="evidence" value="ECO:0007669"/>
    <property type="project" value="Ensembl"/>
</dbReference>
<keyword evidence="5 12" id="KW-0808">Transferase</keyword>
<comment type="subcellular location">
    <subcellularLocation>
        <location evidence="1">Endoplasmic reticulum membrane</location>
        <topology evidence="1">Single-pass membrane protein</topology>
    </subcellularLocation>
</comment>
<keyword evidence="9 13" id="KW-1133">Transmembrane helix</keyword>
<evidence type="ECO:0000256" key="13">
    <source>
        <dbReference type="SAM" id="Phobius"/>
    </source>
</evidence>
<evidence type="ECO:0000256" key="7">
    <source>
        <dbReference type="ARBA" id="ARBA00022729"/>
    </source>
</evidence>
<dbReference type="CDD" id="cd03784">
    <property type="entry name" value="GT1_Gtf-like"/>
    <property type="match status" value="1"/>
</dbReference>
<evidence type="ECO:0000256" key="1">
    <source>
        <dbReference type="ARBA" id="ARBA00004389"/>
    </source>
</evidence>
<evidence type="ECO:0000256" key="12">
    <source>
        <dbReference type="RuleBase" id="RU003718"/>
    </source>
</evidence>
<dbReference type="GO" id="GO:0001889">
    <property type="term" value="P:liver development"/>
    <property type="evidence" value="ECO:0007669"/>
    <property type="project" value="Ensembl"/>
</dbReference>
<dbReference type="GO" id="GO:0008210">
    <property type="term" value="P:estrogen metabolic process"/>
    <property type="evidence" value="ECO:0007669"/>
    <property type="project" value="Ensembl"/>
</dbReference>
<dbReference type="AlphaFoldDB" id="A0A8C6I4K1"/>
<dbReference type="GO" id="GO:0005496">
    <property type="term" value="F:steroid binding"/>
    <property type="evidence" value="ECO:0007669"/>
    <property type="project" value="Ensembl"/>
</dbReference>
<dbReference type="InterPro" id="IPR050271">
    <property type="entry name" value="UDP-glycosyltransferase"/>
</dbReference>
<keyword evidence="15" id="KW-1185">Reference proteome</keyword>
<organism evidence="14 15">
    <name type="scientific">Mus spicilegus</name>
    <name type="common">Mound-building mouse</name>
    <dbReference type="NCBI Taxonomy" id="10103"/>
    <lineage>
        <taxon>Eukaryota</taxon>
        <taxon>Metazoa</taxon>
        <taxon>Chordata</taxon>
        <taxon>Craniata</taxon>
        <taxon>Vertebrata</taxon>
        <taxon>Euteleostomi</taxon>
        <taxon>Mammalia</taxon>
        <taxon>Eutheria</taxon>
        <taxon>Euarchontoglires</taxon>
        <taxon>Glires</taxon>
        <taxon>Rodentia</taxon>
        <taxon>Myomorpha</taxon>
        <taxon>Muroidea</taxon>
        <taxon>Muridae</taxon>
        <taxon>Murinae</taxon>
        <taxon>Mus</taxon>
        <taxon>Mus</taxon>
    </lineage>
</organism>
<dbReference type="GO" id="GO:0034663">
    <property type="term" value="C:endoplasmic reticulum chaperone complex"/>
    <property type="evidence" value="ECO:0007669"/>
    <property type="project" value="Ensembl"/>
</dbReference>
<dbReference type="Proteomes" id="UP000694415">
    <property type="component" value="Unplaced"/>
</dbReference>
<name>A0A8C6I4K1_MUSSI</name>
<sequence>MAASERERDTMTVVCWSSHLLLLLPYLLLCVFGPSASHAGKLLVFPMDGSHWLSMLGVIQQLQQKGHEVVVIAPEASIHIKEGSFYTLRKFPVPFQKENVTATLVELGRTAFNQDPFLLRVVKMYMKVKRDSSMLLAGCSHLLHNAEFMASLEESHFDALLTDPFLPCGSIVAQYLTVPTVYFLNTLPCSLDLEATQCPVPLSYVPKSLSFNSDRMNFLQRVKNVLLAVSENFMCRVVYSPYGSLATEILQKEVTVKDLLSPASIWLMRSDFVKDYPRPIMPNMVFIGGINCLQKKPLSQEFEAYVNASGEHGIVVFSLGSMVSEIPEKKAMEIAEALGRIPQTVLWRYTGTRPSNLAKNTILVKWLPQNDLLGHPKTRAFITHSGSHGIYEGICNGVPMVMMPLFGDQMDNAKRMETRGAGVTLNVLEMTAEDLENALKTVINNKSYKENIMRLSSLHKDRPIEPLDLAVFWVEYVMRHKGAPHLRPAAHDLTWYQYHSLDVIGFLLAIVLTVVFIVFKCCAYGCRKCFGGKGRVKKSHKSKTH</sequence>
<dbReference type="GO" id="GO:0043476">
    <property type="term" value="P:pigment accumulation"/>
    <property type="evidence" value="ECO:0007669"/>
    <property type="project" value="Ensembl"/>
</dbReference>
<evidence type="ECO:0000256" key="4">
    <source>
        <dbReference type="ARBA" id="ARBA00022676"/>
    </source>
</evidence>
<dbReference type="GO" id="GO:0009636">
    <property type="term" value="P:response to toxic substance"/>
    <property type="evidence" value="ECO:0007669"/>
    <property type="project" value="Ensembl"/>
</dbReference>
<evidence type="ECO:0000313" key="14">
    <source>
        <dbReference type="Ensembl" id="ENSMSIP00000031785.1"/>
    </source>
</evidence>
<dbReference type="Gene3D" id="3.40.50.2000">
    <property type="entry name" value="Glycogen Phosphorylase B"/>
    <property type="match status" value="2"/>
</dbReference>
<comment type="similarity">
    <text evidence="2 12">Belongs to the UDP-glycosyltransferase family.</text>
</comment>
<evidence type="ECO:0000256" key="10">
    <source>
        <dbReference type="ARBA" id="ARBA00023136"/>
    </source>
</evidence>
<dbReference type="GO" id="GO:0042803">
    <property type="term" value="F:protein homodimerization activity"/>
    <property type="evidence" value="ECO:0007669"/>
    <property type="project" value="Ensembl"/>
</dbReference>
<dbReference type="GO" id="GO:0015020">
    <property type="term" value="F:glucuronosyltransferase activity"/>
    <property type="evidence" value="ECO:0007669"/>
    <property type="project" value="UniProtKB-EC"/>
</dbReference>
<dbReference type="GO" id="GO:0097709">
    <property type="term" value="P:connective tissue replacement"/>
    <property type="evidence" value="ECO:0007669"/>
    <property type="project" value="Ensembl"/>
</dbReference>
<keyword evidence="10 13" id="KW-0472">Membrane</keyword>
<dbReference type="InterPro" id="IPR002213">
    <property type="entry name" value="UDP_glucos_trans"/>
</dbReference>
<dbReference type="GO" id="GO:0051291">
    <property type="term" value="P:protein heterooligomerization"/>
    <property type="evidence" value="ECO:0007669"/>
    <property type="project" value="Ensembl"/>
</dbReference>
<dbReference type="GO" id="GO:0005789">
    <property type="term" value="C:endoplasmic reticulum membrane"/>
    <property type="evidence" value="ECO:0007669"/>
    <property type="project" value="UniProtKB-SubCell"/>
</dbReference>
<keyword evidence="6 13" id="KW-0812">Transmembrane</keyword>
<evidence type="ECO:0000256" key="11">
    <source>
        <dbReference type="ARBA" id="ARBA00023180"/>
    </source>
</evidence>